<proteinExistence type="predicted"/>
<gene>
    <name evidence="1" type="ORF">DWZ50_06875</name>
</gene>
<dbReference type="Proteomes" id="UP000285610">
    <property type="component" value="Unassembled WGS sequence"/>
</dbReference>
<dbReference type="AlphaFoldDB" id="A0A415SAU9"/>
<protein>
    <submittedName>
        <fullName evidence="1">Uncharacterized protein</fullName>
    </submittedName>
</protein>
<reference evidence="1 2" key="1">
    <citation type="submission" date="2018-08" db="EMBL/GenBank/DDBJ databases">
        <title>A genome reference for cultivated species of the human gut microbiota.</title>
        <authorList>
            <person name="Zou Y."/>
            <person name="Xue W."/>
            <person name="Luo G."/>
        </authorList>
    </citation>
    <scope>NUCLEOTIDE SEQUENCE [LARGE SCALE GENOMIC DNA]</scope>
    <source>
        <strain evidence="1 2">AF33-12</strain>
    </source>
</reference>
<organism evidence="1 2">
    <name type="scientific">Mediterraneibacter gnavus</name>
    <name type="common">Ruminococcus gnavus</name>
    <dbReference type="NCBI Taxonomy" id="33038"/>
    <lineage>
        <taxon>Bacteria</taxon>
        <taxon>Bacillati</taxon>
        <taxon>Bacillota</taxon>
        <taxon>Clostridia</taxon>
        <taxon>Lachnospirales</taxon>
        <taxon>Lachnospiraceae</taxon>
        <taxon>Mediterraneibacter</taxon>
    </lineage>
</organism>
<name>A0A415SAU9_MEDGN</name>
<accession>A0A415SAU9</accession>
<sequence>MEKYYKLYILMENKLFSKFGDGKYIELNKAYYTQDSLYKLCFANINHILDYKYEHGLVVCDVEPVSEVIHSTLTSKIESECEGIIPSNPRSIYSPEFIQELINYGNEDAWSHVADESYVIGTIEHSKEGMCYDVNLSYELSKALHLLLLDIYDNDELNKWFEYRRARFNYNDILKKIKSDRISRKIVIDAWNVYAPCKKSKLFKIVSLFSC</sequence>
<evidence type="ECO:0000313" key="1">
    <source>
        <dbReference type="EMBL" id="RHM77662.1"/>
    </source>
</evidence>
<dbReference type="RefSeq" id="WP_004614234.1">
    <property type="nucleotide sequence ID" value="NZ_BAABXJ010000002.1"/>
</dbReference>
<evidence type="ECO:0000313" key="2">
    <source>
        <dbReference type="Proteomes" id="UP000285610"/>
    </source>
</evidence>
<dbReference type="EMBL" id="QRQE01000013">
    <property type="protein sequence ID" value="RHM77662.1"/>
    <property type="molecule type" value="Genomic_DNA"/>
</dbReference>
<comment type="caution">
    <text evidence="1">The sequence shown here is derived from an EMBL/GenBank/DDBJ whole genome shotgun (WGS) entry which is preliminary data.</text>
</comment>